<dbReference type="Proteomes" id="UP001556098">
    <property type="component" value="Unassembled WGS sequence"/>
</dbReference>
<dbReference type="Gene3D" id="2.60.120.200">
    <property type="match status" value="1"/>
</dbReference>
<accession>A0ABV3RSI7</accession>
<keyword evidence="2" id="KW-1185">Reference proteome</keyword>
<dbReference type="EMBL" id="JBFNXX010000026">
    <property type="protein sequence ID" value="MEW9921967.1"/>
    <property type="molecule type" value="Genomic_DNA"/>
</dbReference>
<gene>
    <name evidence="1" type="ORF">AB2B41_20365</name>
</gene>
<reference evidence="1 2" key="1">
    <citation type="submission" date="2024-07" db="EMBL/GenBank/DDBJ databases">
        <title>Marimonas sp.nov., isolated from tidal-flat sediment.</title>
        <authorList>
            <person name="Jayan J.N."/>
            <person name="Lee S.S."/>
        </authorList>
    </citation>
    <scope>NUCLEOTIDE SEQUENCE [LARGE SCALE GENOMIC DNA]</scope>
    <source>
        <strain evidence="1 2">MJW-29</strain>
    </source>
</reference>
<protein>
    <submittedName>
        <fullName evidence="1">Uncharacterized protein</fullName>
    </submittedName>
</protein>
<proteinExistence type="predicted"/>
<name>A0ABV3RSI7_9RHOB</name>
<sequence>MTLREGLCHKGKYGDGRGESDCVNGNLRSQLQGRSSRIGKTVEYAFDVLVPKNFRYTESLSYRKRGSIEIAGWQHTRAIKNHLYEMHLTGRAVTFEDRVCFDRSRFGQWNSVQVRVKWSLNQDGALQVLCNGKQVYSIKGQTLVPPGCGTSAKSNCHTDKLAHRNSITWIVGPWYRGFGPDWKEHGRSSPFLPFPPNGVSIKMRNLYQGKLR</sequence>
<dbReference type="RefSeq" id="WP_367879666.1">
    <property type="nucleotide sequence ID" value="NZ_JBFNXX010000026.1"/>
</dbReference>
<evidence type="ECO:0000313" key="2">
    <source>
        <dbReference type="Proteomes" id="UP001556098"/>
    </source>
</evidence>
<organism evidence="1 2">
    <name type="scientific">Sulfitobacter sediminis</name>
    <dbReference type="NCBI Taxonomy" id="3234186"/>
    <lineage>
        <taxon>Bacteria</taxon>
        <taxon>Pseudomonadati</taxon>
        <taxon>Pseudomonadota</taxon>
        <taxon>Alphaproteobacteria</taxon>
        <taxon>Rhodobacterales</taxon>
        <taxon>Roseobacteraceae</taxon>
        <taxon>Sulfitobacter</taxon>
    </lineage>
</organism>
<evidence type="ECO:0000313" key="1">
    <source>
        <dbReference type="EMBL" id="MEW9921967.1"/>
    </source>
</evidence>
<comment type="caution">
    <text evidence="1">The sequence shown here is derived from an EMBL/GenBank/DDBJ whole genome shotgun (WGS) entry which is preliminary data.</text>
</comment>